<evidence type="ECO:0000256" key="5">
    <source>
        <dbReference type="ARBA" id="ARBA00023295"/>
    </source>
</evidence>
<comment type="caution">
    <text evidence="13">The sequence shown here is derived from an EMBL/GenBank/DDBJ whole genome shotgun (WGS) entry which is preliminary data.</text>
</comment>
<dbReference type="GO" id="GO:0030245">
    <property type="term" value="P:cellulose catabolic process"/>
    <property type="evidence" value="ECO:0007669"/>
    <property type="project" value="UniProtKB-KW"/>
</dbReference>
<dbReference type="GO" id="GO:0030248">
    <property type="term" value="F:cellulose binding"/>
    <property type="evidence" value="ECO:0007669"/>
    <property type="project" value="InterPro"/>
</dbReference>
<evidence type="ECO:0000256" key="6">
    <source>
        <dbReference type="ARBA" id="ARBA00023326"/>
    </source>
</evidence>
<reference evidence="13" key="1">
    <citation type="submission" date="2023-06" db="EMBL/GenBank/DDBJ databases">
        <title>Genome-scale phylogeny and comparative genomics of the fungal order Sordariales.</title>
        <authorList>
            <consortium name="Lawrence Berkeley National Laboratory"/>
            <person name="Hensen N."/>
            <person name="Bonometti L."/>
            <person name="Westerberg I."/>
            <person name="Brannstrom I.O."/>
            <person name="Guillou S."/>
            <person name="Cros-Aarteil S."/>
            <person name="Calhoun S."/>
            <person name="Haridas S."/>
            <person name="Kuo A."/>
            <person name="Mondo S."/>
            <person name="Pangilinan J."/>
            <person name="Riley R."/>
            <person name="Labutti K."/>
            <person name="Andreopoulos B."/>
            <person name="Lipzen A."/>
            <person name="Chen C."/>
            <person name="Yanf M."/>
            <person name="Daum C."/>
            <person name="Ng V."/>
            <person name="Clum A."/>
            <person name="Steindorff A."/>
            <person name="Ohm R."/>
            <person name="Martin F."/>
            <person name="Silar P."/>
            <person name="Natvig D."/>
            <person name="Lalanne C."/>
            <person name="Gautier V."/>
            <person name="Ament-Velasquez S.L."/>
            <person name="Kruys A."/>
            <person name="Hutchinson M.I."/>
            <person name="Powell A.J."/>
            <person name="Barry K."/>
            <person name="Miller A.N."/>
            <person name="Grigoriev I.V."/>
            <person name="Debuchy R."/>
            <person name="Gladieux P."/>
            <person name="Thoren M.H."/>
            <person name="Johannesson H."/>
        </authorList>
    </citation>
    <scope>NUCLEOTIDE SEQUENCE</scope>
    <source>
        <strain evidence="13">PSN4</strain>
    </source>
</reference>
<dbReference type="PROSITE" id="PS00656">
    <property type="entry name" value="GLYCOSYL_HYDROL_F6_2"/>
    <property type="match status" value="1"/>
</dbReference>
<feature type="binding site" evidence="8">
    <location>
        <position position="75"/>
    </location>
    <ligand>
        <name>substrate</name>
    </ligand>
</feature>
<keyword evidence="2 10" id="KW-0378">Hydrolase</keyword>
<evidence type="ECO:0000256" key="2">
    <source>
        <dbReference type="ARBA" id="ARBA00022801"/>
    </source>
</evidence>
<feature type="chain" id="PRO_5042315629" description="Glucanase" evidence="10">
    <location>
        <begin position="18"/>
        <end position="435"/>
    </location>
</feature>
<feature type="active site" description="Proton donor" evidence="7 9">
    <location>
        <position position="163"/>
    </location>
</feature>
<evidence type="ECO:0000256" key="8">
    <source>
        <dbReference type="PIRSR" id="PIRSR001100-2"/>
    </source>
</evidence>
<evidence type="ECO:0000256" key="7">
    <source>
        <dbReference type="PIRSR" id="PIRSR001100-1"/>
    </source>
</evidence>
<dbReference type="Pfam" id="PF01341">
    <property type="entry name" value="Glyco_hydro_6"/>
    <property type="match status" value="1"/>
</dbReference>
<evidence type="ECO:0000259" key="12">
    <source>
        <dbReference type="PROSITE" id="PS51164"/>
    </source>
</evidence>
<dbReference type="InterPro" id="IPR035971">
    <property type="entry name" value="CBD_sf"/>
</dbReference>
<keyword evidence="14" id="KW-1185">Reference proteome</keyword>
<feature type="active site" description="Proton acceptor" evidence="7">
    <location>
        <position position="340"/>
    </location>
</feature>
<feature type="compositionally biased region" description="Polar residues" evidence="11">
    <location>
        <begin position="246"/>
        <end position="262"/>
    </location>
</feature>
<evidence type="ECO:0000256" key="4">
    <source>
        <dbReference type="ARBA" id="ARBA00023277"/>
    </source>
</evidence>
<feature type="binding site" evidence="8">
    <location>
        <position position="334"/>
    </location>
    <ligand>
        <name>substrate</name>
    </ligand>
</feature>
<dbReference type="PROSITE" id="PS51164">
    <property type="entry name" value="CBM1_2"/>
    <property type="match status" value="1"/>
</dbReference>
<feature type="signal peptide" evidence="10">
    <location>
        <begin position="1"/>
        <end position="17"/>
    </location>
</feature>
<organism evidence="13 14">
    <name type="scientific">Echria macrotheca</name>
    <dbReference type="NCBI Taxonomy" id="438768"/>
    <lineage>
        <taxon>Eukaryota</taxon>
        <taxon>Fungi</taxon>
        <taxon>Dikarya</taxon>
        <taxon>Ascomycota</taxon>
        <taxon>Pezizomycotina</taxon>
        <taxon>Sordariomycetes</taxon>
        <taxon>Sordariomycetidae</taxon>
        <taxon>Sordariales</taxon>
        <taxon>Schizotheciaceae</taxon>
        <taxon>Echria</taxon>
    </lineage>
</organism>
<evidence type="ECO:0000256" key="10">
    <source>
        <dbReference type="RuleBase" id="RU361186"/>
    </source>
</evidence>
<name>A0AAJ0FFL9_9PEZI</name>
<keyword evidence="6 10" id="KW-0624">Polysaccharide degradation</keyword>
<dbReference type="SUPFAM" id="SSF57180">
    <property type="entry name" value="Cellulose-binding domain"/>
    <property type="match status" value="1"/>
</dbReference>
<comment type="similarity">
    <text evidence="10">Belongs to the glycosyl hydrolase family 6.</text>
</comment>
<dbReference type="Proteomes" id="UP001239445">
    <property type="component" value="Unassembled WGS sequence"/>
</dbReference>
<dbReference type="PANTHER" id="PTHR34876">
    <property type="match status" value="1"/>
</dbReference>
<feature type="region of interest" description="Disordered" evidence="11">
    <location>
        <begin position="246"/>
        <end position="267"/>
    </location>
</feature>
<feature type="compositionally biased region" description="Low complexity" evidence="11">
    <location>
        <begin position="383"/>
        <end position="392"/>
    </location>
</feature>
<feature type="binding site" evidence="8">
    <location>
        <position position="306"/>
    </location>
    <ligand>
        <name>substrate</name>
    </ligand>
</feature>
<evidence type="ECO:0000313" key="14">
    <source>
        <dbReference type="Proteomes" id="UP001239445"/>
    </source>
</evidence>
<keyword evidence="1 10" id="KW-0732">Signal</keyword>
<dbReference type="EMBL" id="MU839828">
    <property type="protein sequence ID" value="KAK1760034.1"/>
    <property type="molecule type" value="Genomic_DNA"/>
</dbReference>
<feature type="region of interest" description="Disordered" evidence="11">
    <location>
        <begin position="369"/>
        <end position="396"/>
    </location>
</feature>
<dbReference type="InterPro" id="IPR016288">
    <property type="entry name" value="Beta_cellobiohydrolase"/>
</dbReference>
<dbReference type="GO" id="GO:0004553">
    <property type="term" value="F:hydrolase activity, hydrolyzing O-glycosyl compounds"/>
    <property type="evidence" value="ECO:0007669"/>
    <property type="project" value="InterPro"/>
</dbReference>
<evidence type="ECO:0000256" key="9">
    <source>
        <dbReference type="PROSITE-ProRule" id="PRU10057"/>
    </source>
</evidence>
<feature type="binding site" evidence="8">
    <location>
        <position position="246"/>
    </location>
    <ligand>
        <name>substrate</name>
    </ligand>
</feature>
<keyword evidence="5 10" id="KW-0326">Glycosidase</keyword>
<dbReference type="PRINTS" id="PR00733">
    <property type="entry name" value="GLHYDRLASE6"/>
</dbReference>
<dbReference type="Pfam" id="PF00734">
    <property type="entry name" value="CBM_1"/>
    <property type="match status" value="1"/>
</dbReference>
<dbReference type="SUPFAM" id="SSF51989">
    <property type="entry name" value="Glycosyl hydrolases family 6, cellulases"/>
    <property type="match status" value="1"/>
</dbReference>
<protein>
    <recommendedName>
        <fullName evidence="10">Glucanase</fullName>
        <ecNumber evidence="10">3.2.1.-</ecNumber>
    </recommendedName>
</protein>
<feature type="compositionally biased region" description="Gly residues" evidence="11">
    <location>
        <begin position="373"/>
        <end position="382"/>
    </location>
</feature>
<keyword evidence="3 10" id="KW-0136">Cellulose degradation</keyword>
<dbReference type="GO" id="GO:0005576">
    <property type="term" value="C:extracellular region"/>
    <property type="evidence" value="ECO:0007669"/>
    <property type="project" value="InterPro"/>
</dbReference>
<dbReference type="AlphaFoldDB" id="A0AAJ0FFL9"/>
<proteinExistence type="inferred from homology"/>
<dbReference type="InterPro" id="IPR000254">
    <property type="entry name" value="CBD"/>
</dbReference>
<dbReference type="PANTHER" id="PTHR34876:SF10">
    <property type="entry name" value="GLUCANASE"/>
    <property type="match status" value="1"/>
</dbReference>
<dbReference type="PIRSF" id="PIRSF001100">
    <property type="entry name" value="Beta_cellobiohydrolase"/>
    <property type="match status" value="1"/>
</dbReference>
<feature type="domain" description="CBM1" evidence="12">
    <location>
        <begin position="400"/>
        <end position="435"/>
    </location>
</feature>
<dbReference type="PROSITE" id="PS00562">
    <property type="entry name" value="CBM1_1"/>
    <property type="match status" value="1"/>
</dbReference>
<keyword evidence="4 10" id="KW-0119">Carbohydrate metabolism</keyword>
<feature type="binding site" evidence="8">
    <location>
        <position position="338"/>
    </location>
    <ligand>
        <name>substrate</name>
    </ligand>
</feature>
<evidence type="ECO:0000313" key="13">
    <source>
        <dbReference type="EMBL" id="KAK1760034.1"/>
    </source>
</evidence>
<accession>A0AAJ0FFL9</accession>
<dbReference type="InterPro" id="IPR036434">
    <property type="entry name" value="Beta_cellobiohydrolase_sf"/>
</dbReference>
<feature type="binding site" evidence="8">
    <location>
        <position position="210"/>
    </location>
    <ligand>
        <name>substrate</name>
    </ligand>
</feature>
<sequence>MRIGCGILAGLLATSAASPLVERQSGNPFLGRSLFVNPKYSKSLDQTRQAFLSRGDQTNAAKVQYVQQEVGSFVWISNIYLLRDIDEAIQQARAAQSSTGKQQIVGLVLYNLPDRDCSAGQSGGELSFAQNGLNRYKNEYVNPFAQKVKAASDIQFAVVIEPDALGNMVTGTTDFCRNARVPQQDAIAYAIQQLQASNVHLYLDVANGGWLGWSANLGPTAAEVQTILQKAGSNAKIRGFSSNVSNYNPYQTNNPPSYTAGSPSADESRYATSLGNAMRERGLPTNFIIDQGRVAQNGARKEWGEWCNVSPAGFGQPFTTNTNNANVDAIVWVKPGGESDGQCGMSGAPAAGAWFDAYAQMLVQNAHADIRPGSGGGSGGGSNPSPSATSPANPGPTGGNCAPMWGQCGGQGWSGPTCCAQGTCTASGQWYSQCL</sequence>
<dbReference type="InterPro" id="IPR001524">
    <property type="entry name" value="Glyco_hydro_6_CS"/>
</dbReference>
<dbReference type="SMART" id="SM00236">
    <property type="entry name" value="fCBD"/>
    <property type="match status" value="1"/>
</dbReference>
<evidence type="ECO:0000256" key="1">
    <source>
        <dbReference type="ARBA" id="ARBA00022729"/>
    </source>
</evidence>
<dbReference type="EC" id="3.2.1.-" evidence="10"/>
<evidence type="ECO:0000256" key="3">
    <source>
        <dbReference type="ARBA" id="ARBA00023001"/>
    </source>
</evidence>
<dbReference type="Gene3D" id="3.20.20.40">
    <property type="entry name" value="1, 4-beta cellobiohydrolase"/>
    <property type="match status" value="1"/>
</dbReference>
<evidence type="ECO:0000256" key="11">
    <source>
        <dbReference type="SAM" id="MobiDB-lite"/>
    </source>
</evidence>
<gene>
    <name evidence="13" type="ORF">QBC47DRAFT_438418</name>
</gene>